<dbReference type="Proteomes" id="UP000441523">
    <property type="component" value="Unassembled WGS sequence"/>
</dbReference>
<dbReference type="RefSeq" id="WP_150966870.1">
    <property type="nucleotide sequence ID" value="NZ_VZZJ01000046.1"/>
</dbReference>
<gene>
    <name evidence="1" type="ORF">F6X51_26430</name>
</gene>
<name>A0A6N6MDH2_9HYPH</name>
<dbReference type="AlphaFoldDB" id="A0A6N6MDH2"/>
<dbReference type="EMBL" id="VZZJ01000046">
    <property type="protein sequence ID" value="KAB1068749.1"/>
    <property type="molecule type" value="Genomic_DNA"/>
</dbReference>
<proteinExistence type="predicted"/>
<comment type="caution">
    <text evidence="1">The sequence shown here is derived from an EMBL/GenBank/DDBJ whole genome shotgun (WGS) entry which is preliminary data.</text>
</comment>
<accession>A0A6N6MDH2</accession>
<keyword evidence="2" id="KW-1185">Reference proteome</keyword>
<evidence type="ECO:0000313" key="1">
    <source>
        <dbReference type="EMBL" id="KAB1068749.1"/>
    </source>
</evidence>
<organism evidence="1 2">
    <name type="scientific">Methylobacterium planeticum</name>
    <dbReference type="NCBI Taxonomy" id="2615211"/>
    <lineage>
        <taxon>Bacteria</taxon>
        <taxon>Pseudomonadati</taxon>
        <taxon>Pseudomonadota</taxon>
        <taxon>Alphaproteobacteria</taxon>
        <taxon>Hyphomicrobiales</taxon>
        <taxon>Methylobacteriaceae</taxon>
        <taxon>Methylobacterium</taxon>
    </lineage>
</organism>
<protein>
    <submittedName>
        <fullName evidence="1">Uncharacterized protein</fullName>
    </submittedName>
</protein>
<reference evidence="1 2" key="1">
    <citation type="submission" date="2019-09" db="EMBL/GenBank/DDBJ databases">
        <title>YIM 132548 draft genome.</title>
        <authorList>
            <person name="Jiang L."/>
        </authorList>
    </citation>
    <scope>NUCLEOTIDE SEQUENCE [LARGE SCALE GENOMIC DNA]</scope>
    <source>
        <strain evidence="1 2">YIM 132548</strain>
    </source>
</reference>
<sequence length="68" mass="7636">MQRHSTTSGIVWFTPDEVAEMIREKLRAEGVAQEMVCVQVVIPAHDTERKEVFDAVPRINVILSDAGQ</sequence>
<evidence type="ECO:0000313" key="2">
    <source>
        <dbReference type="Proteomes" id="UP000441523"/>
    </source>
</evidence>